<protein>
    <submittedName>
        <fullName evidence="2">Uncharacterized protein</fullName>
    </submittedName>
</protein>
<evidence type="ECO:0000313" key="3">
    <source>
        <dbReference type="Proteomes" id="UP001174932"/>
    </source>
</evidence>
<accession>A0ABT8YNM1</accession>
<feature type="signal peptide" evidence="1">
    <location>
        <begin position="1"/>
        <end position="23"/>
    </location>
</feature>
<dbReference type="Proteomes" id="UP001174932">
    <property type="component" value="Unassembled WGS sequence"/>
</dbReference>
<reference evidence="2" key="1">
    <citation type="journal article" date="2015" name="Int. J. Syst. Evol. Microbiol.">
        <title>Rhizobium alvei sp. nov., isolated from a freshwater river.</title>
        <authorList>
            <person name="Sheu S.Y."/>
            <person name="Huang H.W."/>
            <person name="Young C.C."/>
            <person name="Chen W.M."/>
        </authorList>
    </citation>
    <scope>NUCLEOTIDE SEQUENCE</scope>
    <source>
        <strain evidence="2">TNR-22</strain>
    </source>
</reference>
<name>A0ABT8YNM1_9HYPH</name>
<feature type="chain" id="PRO_5046280368" evidence="1">
    <location>
        <begin position="24"/>
        <end position="245"/>
    </location>
</feature>
<evidence type="ECO:0000313" key="2">
    <source>
        <dbReference type="EMBL" id="MDO6964973.1"/>
    </source>
</evidence>
<comment type="caution">
    <text evidence="2">The sequence shown here is derived from an EMBL/GenBank/DDBJ whole genome shotgun (WGS) entry which is preliminary data.</text>
</comment>
<organism evidence="2 3">
    <name type="scientific">Rhizobium alvei</name>
    <dbReference type="NCBI Taxonomy" id="1132659"/>
    <lineage>
        <taxon>Bacteria</taxon>
        <taxon>Pseudomonadati</taxon>
        <taxon>Pseudomonadota</taxon>
        <taxon>Alphaproteobacteria</taxon>
        <taxon>Hyphomicrobiales</taxon>
        <taxon>Rhizobiaceae</taxon>
        <taxon>Rhizobium/Agrobacterium group</taxon>
        <taxon>Rhizobium</taxon>
    </lineage>
</organism>
<keyword evidence="1" id="KW-0732">Signal</keyword>
<dbReference type="EMBL" id="JAUOZU010000008">
    <property type="protein sequence ID" value="MDO6964973.1"/>
    <property type="molecule type" value="Genomic_DNA"/>
</dbReference>
<reference evidence="2" key="2">
    <citation type="submission" date="2023-07" db="EMBL/GenBank/DDBJ databases">
        <authorList>
            <person name="Shen H."/>
        </authorList>
    </citation>
    <scope>NUCLEOTIDE SEQUENCE</scope>
    <source>
        <strain evidence="2">TNR-22</strain>
    </source>
</reference>
<sequence>MRRPLQILASIVFVLTTMSIAAAAIPGPQRMLAPQLYGMTEIAPGVYADRPERSDEKLAAIRYAEEKMRGFFGTLKASPRYVLCSEMGCEKTFGFNGNTAQAFGWQIVHLPPRAFAERGLDRILMTHELFHAELLVRWGPTALWDEKIPNWFNEGMASYLSGDHRISLFHDEETKAWIRKSRGFYDWSTFLADRGWKRAYGAAAANVADIDHAIGKDGLLTLIDRTIAGEDFDTVLTEMKAHRSR</sequence>
<evidence type="ECO:0000256" key="1">
    <source>
        <dbReference type="SAM" id="SignalP"/>
    </source>
</evidence>
<keyword evidence="3" id="KW-1185">Reference proteome</keyword>
<proteinExistence type="predicted"/>
<dbReference type="RefSeq" id="WP_304376890.1">
    <property type="nucleotide sequence ID" value="NZ_JAUOZU010000008.1"/>
</dbReference>
<gene>
    <name evidence="2" type="ORF">Q4481_13475</name>
</gene>